<name>A0A4C1V3A6_EUMVA</name>
<organism evidence="1 2">
    <name type="scientific">Eumeta variegata</name>
    <name type="common">Bagworm moth</name>
    <name type="synonym">Eumeta japonica</name>
    <dbReference type="NCBI Taxonomy" id="151549"/>
    <lineage>
        <taxon>Eukaryota</taxon>
        <taxon>Metazoa</taxon>
        <taxon>Ecdysozoa</taxon>
        <taxon>Arthropoda</taxon>
        <taxon>Hexapoda</taxon>
        <taxon>Insecta</taxon>
        <taxon>Pterygota</taxon>
        <taxon>Neoptera</taxon>
        <taxon>Endopterygota</taxon>
        <taxon>Lepidoptera</taxon>
        <taxon>Glossata</taxon>
        <taxon>Ditrysia</taxon>
        <taxon>Tineoidea</taxon>
        <taxon>Psychidae</taxon>
        <taxon>Oiketicinae</taxon>
        <taxon>Eumeta</taxon>
    </lineage>
</organism>
<evidence type="ECO:0000313" key="1">
    <source>
        <dbReference type="EMBL" id="GBP32732.1"/>
    </source>
</evidence>
<keyword evidence="2" id="KW-1185">Reference proteome</keyword>
<evidence type="ECO:0000313" key="2">
    <source>
        <dbReference type="Proteomes" id="UP000299102"/>
    </source>
</evidence>
<protein>
    <submittedName>
        <fullName evidence="1">Uncharacterized protein</fullName>
    </submittedName>
</protein>
<gene>
    <name evidence="1" type="ORF">EVAR_18884_1</name>
</gene>
<comment type="caution">
    <text evidence="1">The sequence shown here is derived from an EMBL/GenBank/DDBJ whole genome shotgun (WGS) entry which is preliminary data.</text>
</comment>
<proteinExistence type="predicted"/>
<dbReference type="AlphaFoldDB" id="A0A4C1V3A6"/>
<dbReference type="EMBL" id="BGZK01000264">
    <property type="protein sequence ID" value="GBP32732.1"/>
    <property type="molecule type" value="Genomic_DNA"/>
</dbReference>
<dbReference type="Proteomes" id="UP000299102">
    <property type="component" value="Unassembled WGS sequence"/>
</dbReference>
<sequence length="103" mass="12276">MHFKKHSVFEVQIEYETLMYAGSTPIRQIFSLRNIFIRWNSNSQTHTKRHRHLEHSTLECESLSLFAFTVSPNHKESLSIFCFRNRCDLVYAGLRAYDAHRSR</sequence>
<reference evidence="1 2" key="1">
    <citation type="journal article" date="2019" name="Commun. Biol.">
        <title>The bagworm genome reveals a unique fibroin gene that provides high tensile strength.</title>
        <authorList>
            <person name="Kono N."/>
            <person name="Nakamura H."/>
            <person name="Ohtoshi R."/>
            <person name="Tomita M."/>
            <person name="Numata K."/>
            <person name="Arakawa K."/>
        </authorList>
    </citation>
    <scope>NUCLEOTIDE SEQUENCE [LARGE SCALE GENOMIC DNA]</scope>
</reference>
<accession>A0A4C1V3A6</accession>